<evidence type="ECO:0000256" key="5">
    <source>
        <dbReference type="ARBA" id="ARBA00022755"/>
    </source>
</evidence>
<evidence type="ECO:0000256" key="3">
    <source>
        <dbReference type="ARBA" id="ARBA00007667"/>
    </source>
</evidence>
<keyword evidence="4 8" id="KW-0808">Transferase</keyword>
<evidence type="ECO:0000256" key="6">
    <source>
        <dbReference type="ARBA" id="ARBA00022801"/>
    </source>
</evidence>
<dbReference type="NCBIfam" id="TIGR00355">
    <property type="entry name" value="purH"/>
    <property type="match status" value="1"/>
</dbReference>
<keyword evidence="7 8" id="KW-0511">Multifunctional enzyme</keyword>
<dbReference type="PIRSF" id="PIRSF000414">
    <property type="entry name" value="AICARFT_IMPCHas"/>
    <property type="match status" value="1"/>
</dbReference>
<evidence type="ECO:0000256" key="4">
    <source>
        <dbReference type="ARBA" id="ARBA00022679"/>
    </source>
</evidence>
<evidence type="ECO:0000256" key="1">
    <source>
        <dbReference type="ARBA" id="ARBA00004844"/>
    </source>
</evidence>
<dbReference type="InterPro" id="IPR036914">
    <property type="entry name" value="MGS-like_dom_sf"/>
</dbReference>
<name>A0ABX3A4Q0_9GAMM</name>
<accession>A0ABX3A4Q0</accession>
<dbReference type="InterPro" id="IPR011607">
    <property type="entry name" value="MGS-like_dom"/>
</dbReference>
<feature type="domain" description="MGS-like" evidence="9">
    <location>
        <begin position="1"/>
        <end position="145"/>
    </location>
</feature>
<evidence type="ECO:0000256" key="2">
    <source>
        <dbReference type="ARBA" id="ARBA00004954"/>
    </source>
</evidence>
<dbReference type="Proteomes" id="UP000094329">
    <property type="component" value="Unassembled WGS sequence"/>
</dbReference>
<protein>
    <recommendedName>
        <fullName evidence="8">Bifunctional purine biosynthesis protein PurH</fullName>
    </recommendedName>
    <domain>
        <recommendedName>
            <fullName evidence="8">Phosphoribosylaminoimidazolecarboxamide formyltransferase</fullName>
            <ecNumber evidence="8">2.1.2.3</ecNumber>
        </recommendedName>
        <alternativeName>
            <fullName evidence="8">AICAR transformylase</fullName>
        </alternativeName>
    </domain>
    <domain>
        <recommendedName>
            <fullName evidence="8">IMP cyclohydrolase</fullName>
            <ecNumber evidence="8">3.5.4.10</ecNumber>
        </recommendedName>
        <alternativeName>
            <fullName evidence="8">ATIC</fullName>
        </alternativeName>
        <alternativeName>
            <fullName evidence="8">IMP synthase</fullName>
        </alternativeName>
        <alternativeName>
            <fullName evidence="8">Inosinicase</fullName>
        </alternativeName>
    </domain>
</protein>
<comment type="catalytic activity">
    <reaction evidence="8">
        <text>IMP + H2O = 5-formamido-1-(5-phospho-D-ribosyl)imidazole-4-carboxamide</text>
        <dbReference type="Rhea" id="RHEA:18445"/>
        <dbReference type="ChEBI" id="CHEBI:15377"/>
        <dbReference type="ChEBI" id="CHEBI:58053"/>
        <dbReference type="ChEBI" id="CHEBI:58467"/>
        <dbReference type="EC" id="3.5.4.10"/>
    </reaction>
</comment>
<dbReference type="Gene3D" id="3.40.140.20">
    <property type="match status" value="2"/>
</dbReference>
<dbReference type="Pfam" id="PF02142">
    <property type="entry name" value="MGS"/>
    <property type="match status" value="1"/>
</dbReference>
<dbReference type="EC" id="3.5.4.10" evidence="8"/>
<dbReference type="PANTHER" id="PTHR11692:SF0">
    <property type="entry name" value="BIFUNCTIONAL PURINE BIOSYNTHESIS PROTEIN ATIC"/>
    <property type="match status" value="1"/>
</dbReference>
<gene>
    <name evidence="8" type="primary">purH</name>
    <name evidence="10" type="ORF">BGC07_10205</name>
</gene>
<sequence>MQTIQRALISVSDKTGIIELAKTLEQHKIEILSTGGTAKLLKENNITVTDVSDYTGFPELFAGRVKTLHPKVHGGILARRGVDNEAMRENGIPAIDLVIVNLYPFQNAIRQDDCTLANAIENIDIGGPTMVRAAAKNHQSVSIVVHPEDYSRVTDALSSETGVINDRLRFELAVKAFEHTAQYDAAISRYLYKQCHDSDFPETLTLAFEKSGELRYGENPHQQAAVYKETNSSGVSVVNAELLQGKALSYNNLADADAALACVKSFKECSCVIVKHANPCGVAHGKTVTEAYQRAFSCDSTSAFGGIIAFNQTLTKEAAKTILDNQFAEVIIAPKIDQDALVVLAAKPNLRVLATGEGELQTGFDLKRIAGGLLIQEQDRLAEEFKYEIVTERSPDAEELESLAFAWNVVAAVKSNAIVYAKESQSIGIGAGQMSRIDSAKIAANKAQEMGFSLDNAVMASDAFFSPFRDSIDTAAKQGIKAIVQPGGSIRDEEVIAACNEHGIAMIFTGERHFKH</sequence>
<comment type="caution">
    <text evidence="10">The sequence shown here is derived from an EMBL/GenBank/DDBJ whole genome shotgun (WGS) entry which is preliminary data.</text>
</comment>
<dbReference type="InterPro" id="IPR002695">
    <property type="entry name" value="PurH-like"/>
</dbReference>
<keyword evidence="5 8" id="KW-0658">Purine biosynthesis</keyword>
<proteinExistence type="inferred from homology"/>
<dbReference type="SMART" id="SM00851">
    <property type="entry name" value="MGS"/>
    <property type="match status" value="1"/>
</dbReference>
<dbReference type="SUPFAM" id="SSF52335">
    <property type="entry name" value="Methylglyoxal synthase-like"/>
    <property type="match status" value="1"/>
</dbReference>
<evidence type="ECO:0000313" key="11">
    <source>
        <dbReference type="Proteomes" id="UP000094329"/>
    </source>
</evidence>
<dbReference type="HAMAP" id="MF_00139">
    <property type="entry name" value="PurH"/>
    <property type="match status" value="1"/>
</dbReference>
<comment type="pathway">
    <text evidence="2 8">Purine metabolism; IMP biosynthesis via de novo pathway; 5-formamido-1-(5-phospho-D-ribosyl)imidazole-4-carboxamide from 5-amino-1-(5-phospho-D-ribosyl)imidazole-4-carboxamide (10-formyl THF route): step 1/1.</text>
</comment>
<reference evidence="10 11" key="1">
    <citation type="submission" date="2016-08" db="EMBL/GenBank/DDBJ databases">
        <title>Draft genome sequence of Candidatus Piscirickettsia litoralis, from seawater.</title>
        <authorList>
            <person name="Wan X."/>
            <person name="Lee A.J."/>
            <person name="Hou S."/>
            <person name="Donachie S.P."/>
        </authorList>
    </citation>
    <scope>NUCLEOTIDE SEQUENCE [LARGE SCALE GENOMIC DNA]</scope>
    <source>
        <strain evidence="10 11">Y2</strain>
    </source>
</reference>
<dbReference type="PANTHER" id="PTHR11692">
    <property type="entry name" value="BIFUNCTIONAL PURINE BIOSYNTHESIS PROTEIN PURH"/>
    <property type="match status" value="1"/>
</dbReference>
<comment type="catalytic activity">
    <reaction evidence="8">
        <text>(6R)-10-formyltetrahydrofolate + 5-amino-1-(5-phospho-beta-D-ribosyl)imidazole-4-carboxamide = 5-formamido-1-(5-phospho-D-ribosyl)imidazole-4-carboxamide + (6S)-5,6,7,8-tetrahydrofolate</text>
        <dbReference type="Rhea" id="RHEA:22192"/>
        <dbReference type="ChEBI" id="CHEBI:57453"/>
        <dbReference type="ChEBI" id="CHEBI:58467"/>
        <dbReference type="ChEBI" id="CHEBI:58475"/>
        <dbReference type="ChEBI" id="CHEBI:195366"/>
        <dbReference type="EC" id="2.1.2.3"/>
    </reaction>
</comment>
<dbReference type="NCBIfam" id="NF002049">
    <property type="entry name" value="PRK00881.1"/>
    <property type="match status" value="1"/>
</dbReference>
<dbReference type="SMART" id="SM00798">
    <property type="entry name" value="AICARFT_IMPCHas"/>
    <property type="match status" value="1"/>
</dbReference>
<dbReference type="InterPro" id="IPR016193">
    <property type="entry name" value="Cytidine_deaminase-like"/>
</dbReference>
<keyword evidence="6 8" id="KW-0378">Hydrolase</keyword>
<dbReference type="EC" id="2.1.2.3" evidence="8"/>
<dbReference type="Pfam" id="PF01808">
    <property type="entry name" value="AICARFT_IMPCHas"/>
    <property type="match status" value="1"/>
</dbReference>
<dbReference type="CDD" id="cd01421">
    <property type="entry name" value="IMPCH"/>
    <property type="match status" value="1"/>
</dbReference>
<dbReference type="EMBL" id="MDTU01000001">
    <property type="protein sequence ID" value="ODN43222.1"/>
    <property type="molecule type" value="Genomic_DNA"/>
</dbReference>
<evidence type="ECO:0000256" key="8">
    <source>
        <dbReference type="HAMAP-Rule" id="MF_00139"/>
    </source>
</evidence>
<keyword evidence="11" id="KW-1185">Reference proteome</keyword>
<evidence type="ECO:0000313" key="10">
    <source>
        <dbReference type="EMBL" id="ODN43222.1"/>
    </source>
</evidence>
<comment type="pathway">
    <text evidence="1 8">Purine metabolism; IMP biosynthesis via de novo pathway; IMP from 5-formamido-1-(5-phospho-D-ribosyl)imidazole-4-carboxamide: step 1/1.</text>
</comment>
<evidence type="ECO:0000259" key="9">
    <source>
        <dbReference type="PROSITE" id="PS51855"/>
    </source>
</evidence>
<dbReference type="PROSITE" id="PS51855">
    <property type="entry name" value="MGS"/>
    <property type="match status" value="1"/>
</dbReference>
<comment type="similarity">
    <text evidence="3 8">Belongs to the PurH family.</text>
</comment>
<dbReference type="InterPro" id="IPR024051">
    <property type="entry name" value="AICAR_Tfase_dup_dom_sf"/>
</dbReference>
<dbReference type="Gene3D" id="3.40.50.1380">
    <property type="entry name" value="Methylglyoxal synthase-like domain"/>
    <property type="match status" value="1"/>
</dbReference>
<dbReference type="RefSeq" id="WP_069313021.1">
    <property type="nucleotide sequence ID" value="NZ_MDTU01000001.1"/>
</dbReference>
<comment type="domain">
    <text evidence="8">The IMP cyclohydrolase activity resides in the N-terminal region.</text>
</comment>
<dbReference type="SUPFAM" id="SSF53927">
    <property type="entry name" value="Cytidine deaminase-like"/>
    <property type="match status" value="1"/>
</dbReference>
<organism evidence="10 11">
    <name type="scientific">Piscirickettsia litoralis</name>
    <dbReference type="NCBI Taxonomy" id="1891921"/>
    <lineage>
        <taxon>Bacteria</taxon>
        <taxon>Pseudomonadati</taxon>
        <taxon>Pseudomonadota</taxon>
        <taxon>Gammaproteobacteria</taxon>
        <taxon>Thiotrichales</taxon>
        <taxon>Piscirickettsiaceae</taxon>
        <taxon>Piscirickettsia</taxon>
    </lineage>
</organism>
<evidence type="ECO:0000256" key="7">
    <source>
        <dbReference type="ARBA" id="ARBA00023268"/>
    </source>
</evidence>